<sequence>MIQNDNYQTNSQTLCIEKIYDIDGLTPNQNHDHMLTQIKFQVKKSINNEMLYMIGGKIIRIDQYETSQIMTNLEQIEHLTWQGERSHSFQKIGRWTADWNWNYEGVGGVYSENGQKQGQWKEMVQNFGEYLLLEKYKSNAKVYEVGEYKNGVRIGTWNYVFENKRFGGGVYKENGVKNSKWIELSDNFSSQSQITYNGEYQDGKKFGVWTTMYRGHGYNEFIQIGGGQFDENQKNGEWIELSNYFSNLSQVIYQGHYLHGKKSGQWDTMARLSDGLKFAQIGGGFYDKNGKKQGKWVDLCNYFQSYVQILYNGQYQDDLKIGKWDTIFREYSSDKYCQIGGGSFDEKGMKIGNWIELSDGFYRECQIIYQGEYQNGLKVGRWEIMYRKKTNDDYQKIGGGLYDPSGLKDGIWTELENSLSRNTQVSHVGKYKNDKKNGLWEIMFIGEKMQELNYEKLRGGGIFDENGIKEGQWREISDNFSRDQHLFYQGEYQKGRRIGRWDIEEIVETSYDHEDFTFKYTIGGGLYDDTGLKEGIWLELSPFQYWCQVLFTGEYKKGKKIGIWNTSKPNELIFGGSFDETGRKDGKWIELNDGFCIQKGEYQNGQKKGIWDILKSRGIWDKEYEKISETSYMDKI</sequence>
<dbReference type="PANTHER" id="PTHR33706:SF1">
    <property type="entry name" value="TPR REPEAT PROTEIN"/>
    <property type="match status" value="1"/>
</dbReference>
<accession>A0A8S1PD27</accession>
<dbReference type="OMA" id="GVYKENG"/>
<comment type="caution">
    <text evidence="1">The sequence shown here is derived from an EMBL/GenBank/DDBJ whole genome shotgun (WGS) entry which is preliminary data.</text>
</comment>
<reference evidence="1" key="1">
    <citation type="submission" date="2021-01" db="EMBL/GenBank/DDBJ databases">
        <authorList>
            <consortium name="Genoscope - CEA"/>
            <person name="William W."/>
        </authorList>
    </citation>
    <scope>NUCLEOTIDE SEQUENCE</scope>
</reference>
<dbReference type="PANTHER" id="PTHR33706">
    <property type="entry name" value="MORN VARIANT REPEAT PROTEIN"/>
    <property type="match status" value="1"/>
</dbReference>
<protein>
    <submittedName>
        <fullName evidence="1">Uncharacterized protein</fullName>
    </submittedName>
</protein>
<dbReference type="AlphaFoldDB" id="A0A8S1PD27"/>
<keyword evidence="2" id="KW-1185">Reference proteome</keyword>
<evidence type="ECO:0000313" key="1">
    <source>
        <dbReference type="EMBL" id="CAD8101202.1"/>
    </source>
</evidence>
<gene>
    <name evidence="1" type="ORF">PPRIM_AZ9-3.1.T1140163</name>
</gene>
<name>A0A8S1PD27_PARPR</name>
<organism evidence="1 2">
    <name type="scientific">Paramecium primaurelia</name>
    <dbReference type="NCBI Taxonomy" id="5886"/>
    <lineage>
        <taxon>Eukaryota</taxon>
        <taxon>Sar</taxon>
        <taxon>Alveolata</taxon>
        <taxon>Ciliophora</taxon>
        <taxon>Intramacronucleata</taxon>
        <taxon>Oligohymenophorea</taxon>
        <taxon>Peniculida</taxon>
        <taxon>Parameciidae</taxon>
        <taxon>Paramecium</taxon>
    </lineage>
</organism>
<dbReference type="Proteomes" id="UP000688137">
    <property type="component" value="Unassembled WGS sequence"/>
</dbReference>
<dbReference type="EMBL" id="CAJJDM010000117">
    <property type="protein sequence ID" value="CAD8101202.1"/>
    <property type="molecule type" value="Genomic_DNA"/>
</dbReference>
<proteinExistence type="predicted"/>
<evidence type="ECO:0000313" key="2">
    <source>
        <dbReference type="Proteomes" id="UP000688137"/>
    </source>
</evidence>